<protein>
    <submittedName>
        <fullName evidence="5">GntR family transcriptional regulator</fullName>
    </submittedName>
</protein>
<evidence type="ECO:0000313" key="5">
    <source>
        <dbReference type="EMBL" id="MBZ5753554.1"/>
    </source>
</evidence>
<name>A0ABS7UZV4_9BACI</name>
<reference evidence="5" key="1">
    <citation type="submission" date="2024-05" db="EMBL/GenBank/DDBJ databases">
        <title>Metabacillus sp. nov., isolated from the rhizosphere soil of tomato plants.</title>
        <authorList>
            <person name="Ma R."/>
        </authorList>
    </citation>
    <scope>NUCLEOTIDE SEQUENCE</scope>
    <source>
        <strain evidence="5">DBTR6</strain>
    </source>
</reference>
<sequence>MQFPAIALQGESLGEKISCELRLQIINGSIKSGAVLSENQIAAEFNTSRSPVREALKTLSNEGLIRQERMGAVVLGLSAKDIEELYDVRSLIETFTIQRLSEMDHEHVIHSLKKIIDKMEFAAKHNDYVEFTMQDLAFHVVMIEEAKHTRILHLWKSIRYIIFTALLIATERRFKENKNEIEPLIKKHQLLINAISSKDDDYIEKTVKDHFDDTRKTVNNTLQKSF</sequence>
<dbReference type="SUPFAM" id="SSF48008">
    <property type="entry name" value="GntR ligand-binding domain-like"/>
    <property type="match status" value="1"/>
</dbReference>
<dbReference type="RefSeq" id="WP_224141967.1">
    <property type="nucleotide sequence ID" value="NZ_JAIQUM010000122.1"/>
</dbReference>
<dbReference type="InterPro" id="IPR036390">
    <property type="entry name" value="WH_DNA-bd_sf"/>
</dbReference>
<keyword evidence="1" id="KW-0805">Transcription regulation</keyword>
<dbReference type="PROSITE" id="PS50949">
    <property type="entry name" value="HTH_GNTR"/>
    <property type="match status" value="1"/>
</dbReference>
<evidence type="ECO:0000259" key="4">
    <source>
        <dbReference type="PROSITE" id="PS50949"/>
    </source>
</evidence>
<dbReference type="Gene3D" id="1.10.10.10">
    <property type="entry name" value="Winged helix-like DNA-binding domain superfamily/Winged helix DNA-binding domain"/>
    <property type="match status" value="1"/>
</dbReference>
<dbReference type="CDD" id="cd07377">
    <property type="entry name" value="WHTH_GntR"/>
    <property type="match status" value="1"/>
</dbReference>
<dbReference type="Proteomes" id="UP001165287">
    <property type="component" value="Unassembled WGS sequence"/>
</dbReference>
<feature type="domain" description="HTH gntR-type" evidence="4">
    <location>
        <begin position="11"/>
        <end position="77"/>
    </location>
</feature>
<dbReference type="EMBL" id="JAIQUM010000122">
    <property type="protein sequence ID" value="MBZ5753554.1"/>
    <property type="molecule type" value="Genomic_DNA"/>
</dbReference>
<dbReference type="InterPro" id="IPR008920">
    <property type="entry name" value="TF_FadR/GntR_C"/>
</dbReference>
<proteinExistence type="predicted"/>
<accession>A0ABS7UZV4</accession>
<keyword evidence="2" id="KW-0238">DNA-binding</keyword>
<comment type="caution">
    <text evidence="5">The sequence shown here is derived from an EMBL/GenBank/DDBJ whole genome shotgun (WGS) entry which is preliminary data.</text>
</comment>
<evidence type="ECO:0000256" key="1">
    <source>
        <dbReference type="ARBA" id="ARBA00023015"/>
    </source>
</evidence>
<evidence type="ECO:0000313" key="6">
    <source>
        <dbReference type="Proteomes" id="UP001165287"/>
    </source>
</evidence>
<dbReference type="InterPro" id="IPR011711">
    <property type="entry name" value="GntR_C"/>
</dbReference>
<dbReference type="Pfam" id="PF07729">
    <property type="entry name" value="FCD"/>
    <property type="match status" value="1"/>
</dbReference>
<dbReference type="InterPro" id="IPR000524">
    <property type="entry name" value="Tscrpt_reg_HTH_GntR"/>
</dbReference>
<gene>
    <name evidence="5" type="ORF">K9V48_25855</name>
</gene>
<dbReference type="PRINTS" id="PR00035">
    <property type="entry name" value="HTHGNTR"/>
</dbReference>
<dbReference type="Pfam" id="PF00392">
    <property type="entry name" value="GntR"/>
    <property type="match status" value="1"/>
</dbReference>
<evidence type="ECO:0000256" key="2">
    <source>
        <dbReference type="ARBA" id="ARBA00023125"/>
    </source>
</evidence>
<keyword evidence="3" id="KW-0804">Transcription</keyword>
<dbReference type="SMART" id="SM00895">
    <property type="entry name" value="FCD"/>
    <property type="match status" value="1"/>
</dbReference>
<organism evidence="5 6">
    <name type="scientific">Metabacillus rhizolycopersici</name>
    <dbReference type="NCBI Taxonomy" id="2875709"/>
    <lineage>
        <taxon>Bacteria</taxon>
        <taxon>Bacillati</taxon>
        <taxon>Bacillota</taxon>
        <taxon>Bacilli</taxon>
        <taxon>Bacillales</taxon>
        <taxon>Bacillaceae</taxon>
        <taxon>Metabacillus</taxon>
    </lineage>
</organism>
<dbReference type="InterPro" id="IPR036388">
    <property type="entry name" value="WH-like_DNA-bd_sf"/>
</dbReference>
<dbReference type="SMART" id="SM00345">
    <property type="entry name" value="HTH_GNTR"/>
    <property type="match status" value="1"/>
</dbReference>
<dbReference type="PANTHER" id="PTHR43537">
    <property type="entry name" value="TRANSCRIPTIONAL REGULATOR, GNTR FAMILY"/>
    <property type="match status" value="1"/>
</dbReference>
<dbReference type="Gene3D" id="1.20.120.530">
    <property type="entry name" value="GntR ligand-binding domain-like"/>
    <property type="match status" value="1"/>
</dbReference>
<dbReference type="PANTHER" id="PTHR43537:SF24">
    <property type="entry name" value="GLUCONATE OPERON TRANSCRIPTIONAL REPRESSOR"/>
    <property type="match status" value="1"/>
</dbReference>
<keyword evidence="6" id="KW-1185">Reference proteome</keyword>
<evidence type="ECO:0000256" key="3">
    <source>
        <dbReference type="ARBA" id="ARBA00023163"/>
    </source>
</evidence>
<dbReference type="SUPFAM" id="SSF46785">
    <property type="entry name" value="Winged helix' DNA-binding domain"/>
    <property type="match status" value="1"/>
</dbReference>